<keyword evidence="4" id="KW-0597">Phosphoprotein</keyword>
<evidence type="ECO:0000259" key="14">
    <source>
        <dbReference type="PROSITE" id="PS50885"/>
    </source>
</evidence>
<evidence type="ECO:0000256" key="4">
    <source>
        <dbReference type="ARBA" id="ARBA00022553"/>
    </source>
</evidence>
<dbReference type="GO" id="GO:0005886">
    <property type="term" value="C:plasma membrane"/>
    <property type="evidence" value="ECO:0007669"/>
    <property type="project" value="TreeGrafter"/>
</dbReference>
<feature type="domain" description="HAMP" evidence="14">
    <location>
        <begin position="183"/>
        <end position="236"/>
    </location>
</feature>
<feature type="domain" description="Histidine kinase" evidence="13">
    <location>
        <begin position="244"/>
        <end position="493"/>
    </location>
</feature>
<keyword evidence="10 12" id="KW-0472">Membrane</keyword>
<dbReference type="Proteomes" id="UP000032515">
    <property type="component" value="Unassembled WGS sequence"/>
</dbReference>
<evidence type="ECO:0000259" key="13">
    <source>
        <dbReference type="PROSITE" id="PS50109"/>
    </source>
</evidence>
<dbReference type="Gene3D" id="6.10.340.10">
    <property type="match status" value="1"/>
</dbReference>
<dbReference type="SUPFAM" id="SSF158472">
    <property type="entry name" value="HAMP domain-like"/>
    <property type="match status" value="1"/>
</dbReference>
<feature type="transmembrane region" description="Helical" evidence="12">
    <location>
        <begin position="12"/>
        <end position="36"/>
    </location>
</feature>
<dbReference type="PROSITE" id="PS50109">
    <property type="entry name" value="HIS_KIN"/>
    <property type="match status" value="1"/>
</dbReference>
<feature type="coiled-coil region" evidence="11">
    <location>
        <begin position="214"/>
        <end position="241"/>
    </location>
</feature>
<dbReference type="RefSeq" id="WP_044409391.1">
    <property type="nucleotide sequence ID" value="NZ_JXXE01000188.1"/>
</dbReference>
<comment type="caution">
    <text evidence="15">The sequence shown here is derived from an EMBL/GenBank/DDBJ whole genome shotgun (WGS) entry which is preliminary data.</text>
</comment>
<evidence type="ECO:0000256" key="11">
    <source>
        <dbReference type="SAM" id="Coils"/>
    </source>
</evidence>
<keyword evidence="8 12" id="KW-1133">Transmembrane helix</keyword>
<dbReference type="InterPro" id="IPR003660">
    <property type="entry name" value="HAMP_dom"/>
</dbReference>
<dbReference type="SMART" id="SM00387">
    <property type="entry name" value="HATPase_c"/>
    <property type="match status" value="1"/>
</dbReference>
<dbReference type="GO" id="GO:0000155">
    <property type="term" value="F:phosphorelay sensor kinase activity"/>
    <property type="evidence" value="ECO:0007669"/>
    <property type="project" value="InterPro"/>
</dbReference>
<keyword evidence="9" id="KW-0902">Two-component regulatory system</keyword>
<dbReference type="CDD" id="cd00082">
    <property type="entry name" value="HisKA"/>
    <property type="match status" value="1"/>
</dbReference>
<dbReference type="InterPro" id="IPR036890">
    <property type="entry name" value="HATPase_C_sf"/>
</dbReference>
<evidence type="ECO:0000313" key="16">
    <source>
        <dbReference type="Proteomes" id="UP000032515"/>
    </source>
</evidence>
<dbReference type="FunFam" id="1.10.287.130:FF:000083">
    <property type="entry name" value="Putative two-component sensor histidine kinase"/>
    <property type="match status" value="1"/>
</dbReference>
<keyword evidence="5" id="KW-0808">Transferase</keyword>
<dbReference type="EMBL" id="JXXE01000188">
    <property type="protein sequence ID" value="KIZ44448.1"/>
    <property type="molecule type" value="Genomic_DNA"/>
</dbReference>
<dbReference type="STRING" id="1421013.GCA_000504425_01764"/>
<dbReference type="SUPFAM" id="SSF47384">
    <property type="entry name" value="Homodimeric domain of signal transducing histidine kinase"/>
    <property type="match status" value="1"/>
</dbReference>
<dbReference type="EC" id="2.7.13.3" evidence="3"/>
<dbReference type="SUPFAM" id="SSF55874">
    <property type="entry name" value="ATPase domain of HSP90 chaperone/DNA topoisomerase II/histidine kinase"/>
    <property type="match status" value="1"/>
</dbReference>
<dbReference type="OrthoDB" id="9815202at2"/>
<organism evidence="15 16">
    <name type="scientific">Rhodopseudomonas palustris</name>
    <dbReference type="NCBI Taxonomy" id="1076"/>
    <lineage>
        <taxon>Bacteria</taxon>
        <taxon>Pseudomonadati</taxon>
        <taxon>Pseudomonadota</taxon>
        <taxon>Alphaproteobacteria</taxon>
        <taxon>Hyphomicrobiales</taxon>
        <taxon>Nitrobacteraceae</taxon>
        <taxon>Rhodopseudomonas</taxon>
    </lineage>
</organism>
<evidence type="ECO:0000256" key="5">
    <source>
        <dbReference type="ARBA" id="ARBA00022679"/>
    </source>
</evidence>
<dbReference type="SMART" id="SM00304">
    <property type="entry name" value="HAMP"/>
    <property type="match status" value="1"/>
</dbReference>
<evidence type="ECO:0000256" key="6">
    <source>
        <dbReference type="ARBA" id="ARBA00022692"/>
    </source>
</evidence>
<proteinExistence type="predicted"/>
<dbReference type="PATRIC" id="fig|1076.23.peg.1332"/>
<dbReference type="Gene3D" id="3.30.565.10">
    <property type="entry name" value="Histidine kinase-like ATPase, C-terminal domain"/>
    <property type="match status" value="1"/>
</dbReference>
<dbReference type="PANTHER" id="PTHR45436:SF8">
    <property type="entry name" value="HISTIDINE KINASE"/>
    <property type="match status" value="1"/>
</dbReference>
<dbReference type="PANTHER" id="PTHR45436">
    <property type="entry name" value="SENSOR HISTIDINE KINASE YKOH"/>
    <property type="match status" value="1"/>
</dbReference>
<dbReference type="InterPro" id="IPR036097">
    <property type="entry name" value="HisK_dim/P_sf"/>
</dbReference>
<keyword evidence="6 12" id="KW-0812">Transmembrane</keyword>
<dbReference type="Pfam" id="PF00672">
    <property type="entry name" value="HAMP"/>
    <property type="match status" value="1"/>
</dbReference>
<dbReference type="Pfam" id="PF02518">
    <property type="entry name" value="HATPase_c"/>
    <property type="match status" value="1"/>
</dbReference>
<keyword evidence="7" id="KW-0418">Kinase</keyword>
<dbReference type="PRINTS" id="PR00344">
    <property type="entry name" value="BCTRLSENSOR"/>
</dbReference>
<dbReference type="InterPro" id="IPR003661">
    <property type="entry name" value="HisK_dim/P_dom"/>
</dbReference>
<dbReference type="Gene3D" id="1.10.287.130">
    <property type="match status" value="1"/>
</dbReference>
<evidence type="ECO:0000313" key="15">
    <source>
        <dbReference type="EMBL" id="KIZ44448.1"/>
    </source>
</evidence>
<evidence type="ECO:0000256" key="7">
    <source>
        <dbReference type="ARBA" id="ARBA00022777"/>
    </source>
</evidence>
<dbReference type="SMART" id="SM00388">
    <property type="entry name" value="HisKA"/>
    <property type="match status" value="1"/>
</dbReference>
<dbReference type="AlphaFoldDB" id="A0A0D7EUG3"/>
<dbReference type="Pfam" id="PF00512">
    <property type="entry name" value="HisKA"/>
    <property type="match status" value="1"/>
</dbReference>
<dbReference type="InterPro" id="IPR050428">
    <property type="entry name" value="TCS_sensor_his_kinase"/>
</dbReference>
<reference evidence="15 16" key="1">
    <citation type="submission" date="2014-11" db="EMBL/GenBank/DDBJ databases">
        <title>Genomics and ecophysiology of heterotrophic nitrogen fixing bacteria isolated from estuarine surface water.</title>
        <authorList>
            <person name="Bentzon-Tilia M."/>
            <person name="Severin I."/>
            <person name="Hansen L.H."/>
            <person name="Riemann L."/>
        </authorList>
    </citation>
    <scope>NUCLEOTIDE SEQUENCE [LARGE SCALE GENOMIC DNA]</scope>
    <source>
        <strain evidence="15 16">BAL398</strain>
    </source>
</reference>
<evidence type="ECO:0000256" key="2">
    <source>
        <dbReference type="ARBA" id="ARBA00004370"/>
    </source>
</evidence>
<comment type="subcellular location">
    <subcellularLocation>
        <location evidence="2">Membrane</location>
    </subcellularLocation>
</comment>
<evidence type="ECO:0000256" key="1">
    <source>
        <dbReference type="ARBA" id="ARBA00000085"/>
    </source>
</evidence>
<dbReference type="InterPro" id="IPR005467">
    <property type="entry name" value="His_kinase_dom"/>
</dbReference>
<evidence type="ECO:0000256" key="8">
    <source>
        <dbReference type="ARBA" id="ARBA00022989"/>
    </source>
</evidence>
<evidence type="ECO:0000256" key="12">
    <source>
        <dbReference type="SAM" id="Phobius"/>
    </source>
</evidence>
<name>A0A0D7EUG3_RHOPL</name>
<keyword evidence="11" id="KW-0175">Coiled coil</keyword>
<evidence type="ECO:0000256" key="9">
    <source>
        <dbReference type="ARBA" id="ARBA00023012"/>
    </source>
</evidence>
<protein>
    <recommendedName>
        <fullName evidence="3">histidine kinase</fullName>
        <ecNumber evidence="3">2.7.13.3</ecNumber>
    </recommendedName>
</protein>
<dbReference type="PROSITE" id="PS50885">
    <property type="entry name" value="HAMP"/>
    <property type="match status" value="1"/>
</dbReference>
<gene>
    <name evidence="15" type="ORF">OO17_09855</name>
</gene>
<accession>A0A0D7EUG3</accession>
<feature type="transmembrane region" description="Helical" evidence="12">
    <location>
        <begin position="162"/>
        <end position="182"/>
    </location>
</feature>
<evidence type="ECO:0000256" key="3">
    <source>
        <dbReference type="ARBA" id="ARBA00012438"/>
    </source>
</evidence>
<dbReference type="CDD" id="cd00075">
    <property type="entry name" value="HATPase"/>
    <property type="match status" value="1"/>
</dbReference>
<dbReference type="InterPro" id="IPR004358">
    <property type="entry name" value="Sig_transdc_His_kin-like_C"/>
</dbReference>
<sequence length="507" mass="54698">MTAFGKLFRTTAFRLTLVYLFLFALFAASLLAYFAWNTHRLITDQITTTVNAEIGEIDDIFGRRGLRGLVFTIENRALRPGANLYLVTTPAGQAVAGNVGALAPGVMARTGWSETVYQRLDDEGKPDHRALVRVSELSNGFRLLIGRDLAERRRLFGVVANAARWSVLIVIVLGLGGGIFVARRVLRRIDAMTGTTRRIMAGDLSGRLPVGRSGDELDRLAENLNAMLERIEALMTGLKEVSDNIAHDLKTPLTRLRNRAEEALAQSHDEAEYRAALERTIDESDGLIRTFNALLMIARAESGQARDNMVDFDAADIANGIHELYEPLAEDNGLTLQVEAEPALLHGNRELISQALANLVENAIKYGQRQIAAQPLEADAAPDAMPDTVPDAVPATTAVDAAAPTPAQGILIEARRDGDAVLLSVTDHGPGIPEVDRRHAVQRFVRLEASRTLPGSGLGLSLASAVATLHGGELRLTDAQPGLRATLAIPARAGDARAEAMIEQISA</sequence>
<comment type="catalytic activity">
    <reaction evidence="1">
        <text>ATP + protein L-histidine = ADP + protein N-phospho-L-histidine.</text>
        <dbReference type="EC" id="2.7.13.3"/>
    </reaction>
</comment>
<dbReference type="InterPro" id="IPR003594">
    <property type="entry name" value="HATPase_dom"/>
</dbReference>
<dbReference type="CDD" id="cd06225">
    <property type="entry name" value="HAMP"/>
    <property type="match status" value="1"/>
</dbReference>
<evidence type="ECO:0000256" key="10">
    <source>
        <dbReference type="ARBA" id="ARBA00023136"/>
    </source>
</evidence>